<gene>
    <name evidence="8" type="ORF">CQA62_00525</name>
</gene>
<name>A0A3D8IY30_9HELI</name>
<comment type="subcellular location">
    <subcellularLocation>
        <location evidence="6">Cell membrane</location>
        <topology evidence="6">Multi-pass membrane protein</topology>
    </subcellularLocation>
    <subcellularLocation>
        <location evidence="1">Membrane</location>
        <topology evidence="1">Multi-pass membrane protein</topology>
    </subcellularLocation>
</comment>
<feature type="transmembrane region" description="Helical" evidence="7">
    <location>
        <begin position="83"/>
        <end position="102"/>
    </location>
</feature>
<dbReference type="Pfam" id="PF00950">
    <property type="entry name" value="ABC-3"/>
    <property type="match status" value="1"/>
</dbReference>
<evidence type="ECO:0000256" key="6">
    <source>
        <dbReference type="RuleBase" id="RU003943"/>
    </source>
</evidence>
<accession>A0A3D8IY30</accession>
<sequence length="264" mass="28861">MPFVINAFLGLIPLCILCGVIGTLICVNRLSYVAGGLTHGAYGGVGIGVYFSLPILVSAGIFTLIIAWIVAFLILRYKTQSDQFIGAIWAFGMALGIILLELSKGYKADMMGYLFGNILVLSSLNLYLLWGAGIICVALVWYFYPQFQALSYDDEFAKIMGVNQKGFFYLLMTMIAICVSLSMQAVGLILVISLLSISTFIAQSLSKTLKEMMIYCTILNLVFCILGLLLSFYFDLSSGASIILVSVGGMATFFISKHFFGFLQ</sequence>
<keyword evidence="5 7" id="KW-0472">Membrane</keyword>
<comment type="caution">
    <text evidence="8">The sequence shown here is derived from an EMBL/GenBank/DDBJ whole genome shotgun (WGS) entry which is preliminary data.</text>
</comment>
<evidence type="ECO:0000256" key="3">
    <source>
        <dbReference type="ARBA" id="ARBA00022692"/>
    </source>
</evidence>
<organism evidence="8 9">
    <name type="scientific">Helicobacter cholecystus</name>
    <dbReference type="NCBI Taxonomy" id="45498"/>
    <lineage>
        <taxon>Bacteria</taxon>
        <taxon>Pseudomonadati</taxon>
        <taxon>Campylobacterota</taxon>
        <taxon>Epsilonproteobacteria</taxon>
        <taxon>Campylobacterales</taxon>
        <taxon>Helicobacteraceae</taxon>
        <taxon>Helicobacter</taxon>
    </lineage>
</organism>
<evidence type="ECO:0000313" key="9">
    <source>
        <dbReference type="Proteomes" id="UP000257067"/>
    </source>
</evidence>
<proteinExistence type="inferred from homology"/>
<protein>
    <submittedName>
        <fullName evidence="8">Metal ABC transporter permease</fullName>
    </submittedName>
</protein>
<evidence type="ECO:0000256" key="2">
    <source>
        <dbReference type="ARBA" id="ARBA00008034"/>
    </source>
</evidence>
<dbReference type="PANTHER" id="PTHR30477">
    <property type="entry name" value="ABC-TRANSPORTER METAL-BINDING PROTEIN"/>
    <property type="match status" value="1"/>
</dbReference>
<dbReference type="EMBL" id="NXLU01000001">
    <property type="protein sequence ID" value="RDU70177.1"/>
    <property type="molecule type" value="Genomic_DNA"/>
</dbReference>
<feature type="transmembrane region" description="Helical" evidence="7">
    <location>
        <begin position="6"/>
        <end position="27"/>
    </location>
</feature>
<evidence type="ECO:0000256" key="1">
    <source>
        <dbReference type="ARBA" id="ARBA00004141"/>
    </source>
</evidence>
<keyword evidence="9" id="KW-1185">Reference proteome</keyword>
<feature type="transmembrane region" description="Helical" evidence="7">
    <location>
        <begin position="212"/>
        <end position="234"/>
    </location>
</feature>
<feature type="transmembrane region" description="Helical" evidence="7">
    <location>
        <begin position="48"/>
        <end position="77"/>
    </location>
</feature>
<evidence type="ECO:0000256" key="7">
    <source>
        <dbReference type="SAM" id="Phobius"/>
    </source>
</evidence>
<evidence type="ECO:0000313" key="8">
    <source>
        <dbReference type="EMBL" id="RDU70177.1"/>
    </source>
</evidence>
<dbReference type="SUPFAM" id="SSF81345">
    <property type="entry name" value="ABC transporter involved in vitamin B12 uptake, BtuC"/>
    <property type="match status" value="1"/>
</dbReference>
<dbReference type="GO" id="GO:0055085">
    <property type="term" value="P:transmembrane transport"/>
    <property type="evidence" value="ECO:0007669"/>
    <property type="project" value="InterPro"/>
</dbReference>
<dbReference type="GO" id="GO:0043190">
    <property type="term" value="C:ATP-binding cassette (ABC) transporter complex"/>
    <property type="evidence" value="ECO:0007669"/>
    <property type="project" value="InterPro"/>
</dbReference>
<dbReference type="OrthoDB" id="9798540at2"/>
<evidence type="ECO:0000256" key="4">
    <source>
        <dbReference type="ARBA" id="ARBA00022989"/>
    </source>
</evidence>
<dbReference type="Proteomes" id="UP000257067">
    <property type="component" value="Unassembled WGS sequence"/>
</dbReference>
<evidence type="ECO:0000256" key="5">
    <source>
        <dbReference type="ARBA" id="ARBA00023136"/>
    </source>
</evidence>
<dbReference type="InterPro" id="IPR037294">
    <property type="entry name" value="ABC_BtuC-like"/>
</dbReference>
<dbReference type="GO" id="GO:0010043">
    <property type="term" value="P:response to zinc ion"/>
    <property type="evidence" value="ECO:0007669"/>
    <property type="project" value="TreeGrafter"/>
</dbReference>
<dbReference type="AlphaFoldDB" id="A0A3D8IY30"/>
<keyword evidence="3 6" id="KW-0812">Transmembrane</keyword>
<dbReference type="Gene3D" id="1.10.3470.10">
    <property type="entry name" value="ABC transporter involved in vitamin B12 uptake, BtuC"/>
    <property type="match status" value="1"/>
</dbReference>
<feature type="transmembrane region" description="Helical" evidence="7">
    <location>
        <begin position="114"/>
        <end position="144"/>
    </location>
</feature>
<feature type="transmembrane region" description="Helical" evidence="7">
    <location>
        <begin position="240"/>
        <end position="260"/>
    </location>
</feature>
<feature type="transmembrane region" description="Helical" evidence="7">
    <location>
        <begin position="167"/>
        <end position="200"/>
    </location>
</feature>
<reference evidence="8 9" key="1">
    <citation type="submission" date="2018-04" db="EMBL/GenBank/DDBJ databases">
        <title>Novel Campyloabacter and Helicobacter Species and Strains.</title>
        <authorList>
            <person name="Mannion A.J."/>
            <person name="Shen Z."/>
            <person name="Fox J.G."/>
        </authorList>
    </citation>
    <scope>NUCLEOTIDE SEQUENCE [LARGE SCALE GENOMIC DNA]</scope>
    <source>
        <strain evidence="8 9">ATCC 700242</strain>
    </source>
</reference>
<dbReference type="PANTHER" id="PTHR30477:SF18">
    <property type="entry name" value="METAL TRANSPORT SYSTEM MEMBRANE PROTEIN CT_417-RELATED"/>
    <property type="match status" value="1"/>
</dbReference>
<comment type="similarity">
    <text evidence="2 6">Belongs to the ABC-3 integral membrane protein family.</text>
</comment>
<keyword evidence="6" id="KW-0813">Transport</keyword>
<keyword evidence="4 7" id="KW-1133">Transmembrane helix</keyword>
<dbReference type="InterPro" id="IPR001626">
    <property type="entry name" value="ABC_TroCD"/>
</dbReference>